<dbReference type="Proteomes" id="UP001283361">
    <property type="component" value="Unassembled WGS sequence"/>
</dbReference>
<evidence type="ECO:0000313" key="1">
    <source>
        <dbReference type="EMBL" id="KAK3701937.1"/>
    </source>
</evidence>
<protein>
    <submittedName>
        <fullName evidence="1">Uncharacterized protein</fullName>
    </submittedName>
</protein>
<reference evidence="1" key="1">
    <citation type="journal article" date="2023" name="G3 (Bethesda)">
        <title>A reference genome for the long-term kleptoplast-retaining sea slug Elysia crispata morphotype clarki.</title>
        <authorList>
            <person name="Eastman K.E."/>
            <person name="Pendleton A.L."/>
            <person name="Shaikh M.A."/>
            <person name="Suttiyut T."/>
            <person name="Ogas R."/>
            <person name="Tomko P."/>
            <person name="Gavelis G."/>
            <person name="Widhalm J.R."/>
            <person name="Wisecaver J.H."/>
        </authorList>
    </citation>
    <scope>NUCLEOTIDE SEQUENCE</scope>
    <source>
        <strain evidence="1">ECLA1</strain>
    </source>
</reference>
<dbReference type="AlphaFoldDB" id="A0AAE0XQT5"/>
<evidence type="ECO:0000313" key="2">
    <source>
        <dbReference type="Proteomes" id="UP001283361"/>
    </source>
</evidence>
<name>A0AAE0XQT5_9GAST</name>
<comment type="caution">
    <text evidence="1">The sequence shown here is derived from an EMBL/GenBank/DDBJ whole genome shotgun (WGS) entry which is preliminary data.</text>
</comment>
<proteinExistence type="predicted"/>
<sequence>MTGSVFRSGPACPYTNSDQLQVYKNKKEEKNTETEPATPSFLDSIWGRRKEALIVWGQRHQGDNIMS</sequence>
<accession>A0AAE0XQT5</accession>
<organism evidence="1 2">
    <name type="scientific">Elysia crispata</name>
    <name type="common">lettuce slug</name>
    <dbReference type="NCBI Taxonomy" id="231223"/>
    <lineage>
        <taxon>Eukaryota</taxon>
        <taxon>Metazoa</taxon>
        <taxon>Spiralia</taxon>
        <taxon>Lophotrochozoa</taxon>
        <taxon>Mollusca</taxon>
        <taxon>Gastropoda</taxon>
        <taxon>Heterobranchia</taxon>
        <taxon>Euthyneura</taxon>
        <taxon>Panpulmonata</taxon>
        <taxon>Sacoglossa</taxon>
        <taxon>Placobranchoidea</taxon>
        <taxon>Plakobranchidae</taxon>
        <taxon>Elysia</taxon>
    </lineage>
</organism>
<keyword evidence="2" id="KW-1185">Reference proteome</keyword>
<dbReference type="EMBL" id="JAWDGP010007872">
    <property type="protein sequence ID" value="KAK3701937.1"/>
    <property type="molecule type" value="Genomic_DNA"/>
</dbReference>
<gene>
    <name evidence="1" type="ORF">RRG08_049820</name>
</gene>